<protein>
    <submittedName>
        <fullName evidence="1">Uncharacterized protein</fullName>
    </submittedName>
</protein>
<evidence type="ECO:0000313" key="2">
    <source>
        <dbReference type="Proteomes" id="UP000494165"/>
    </source>
</evidence>
<comment type="caution">
    <text evidence="1">The sequence shown here is derived from an EMBL/GenBank/DDBJ whole genome shotgun (WGS) entry which is preliminary data.</text>
</comment>
<evidence type="ECO:0000313" key="1">
    <source>
        <dbReference type="EMBL" id="CAB3378314.1"/>
    </source>
</evidence>
<organism evidence="1 2">
    <name type="scientific">Cloeon dipterum</name>
    <dbReference type="NCBI Taxonomy" id="197152"/>
    <lineage>
        <taxon>Eukaryota</taxon>
        <taxon>Metazoa</taxon>
        <taxon>Ecdysozoa</taxon>
        <taxon>Arthropoda</taxon>
        <taxon>Hexapoda</taxon>
        <taxon>Insecta</taxon>
        <taxon>Pterygota</taxon>
        <taxon>Palaeoptera</taxon>
        <taxon>Ephemeroptera</taxon>
        <taxon>Pisciforma</taxon>
        <taxon>Baetidae</taxon>
        <taxon>Cloeon</taxon>
    </lineage>
</organism>
<dbReference type="AlphaFoldDB" id="A0A8S1DB89"/>
<accession>A0A8S1DB89</accession>
<reference evidence="1 2" key="1">
    <citation type="submission" date="2020-04" db="EMBL/GenBank/DDBJ databases">
        <authorList>
            <person name="Alioto T."/>
            <person name="Alioto T."/>
            <person name="Gomez Garrido J."/>
        </authorList>
    </citation>
    <scope>NUCLEOTIDE SEQUENCE [LARGE SCALE GENOMIC DNA]</scope>
</reference>
<keyword evidence="2" id="KW-1185">Reference proteome</keyword>
<name>A0A8S1DB89_9INSE</name>
<dbReference type="Proteomes" id="UP000494165">
    <property type="component" value="Unassembled WGS sequence"/>
</dbReference>
<sequence length="134" mass="15943">MLTQWIYIKNSDELAAYVKSRQDLLTLIGRINYQDSQVPGRRFHVLNFGREFYWQVYRFPAPLPRNAFVAGYDTEENVPCYVGRIQRDTGEYLFGRVRPCQKKLEIALRSKVLEVLLFEILVINWIWIEERGIL</sequence>
<gene>
    <name evidence="1" type="ORF">CLODIP_2_CD03425</name>
</gene>
<proteinExistence type="predicted"/>
<dbReference type="EMBL" id="CADEPI010000162">
    <property type="protein sequence ID" value="CAB3378314.1"/>
    <property type="molecule type" value="Genomic_DNA"/>
</dbReference>